<accession>A0ABR1STT0</accession>
<dbReference type="PANTHER" id="PTHR33112:SF1">
    <property type="entry name" value="HETEROKARYON INCOMPATIBILITY DOMAIN-CONTAINING PROTEIN"/>
    <property type="match status" value="1"/>
</dbReference>
<gene>
    <name evidence="2" type="ORF">PG991_001070</name>
</gene>
<evidence type="ECO:0000259" key="1">
    <source>
        <dbReference type="Pfam" id="PF06985"/>
    </source>
</evidence>
<evidence type="ECO:0000313" key="3">
    <source>
        <dbReference type="Proteomes" id="UP001396898"/>
    </source>
</evidence>
<dbReference type="PANTHER" id="PTHR33112">
    <property type="entry name" value="DOMAIN PROTEIN, PUTATIVE-RELATED"/>
    <property type="match status" value="1"/>
</dbReference>
<sequence length="497" mass="56128">MEDLNNRDLDPQSYFLIEDGDEGGAVDSRRQVDSAQHRLHNYWAKLDCRWIDIDEVLHWLFTCEWNHPICRSVAQTTGEIAGRPLWLIDIHQECIVPAQHIRGEYLALSYVWGEARSGELTHQSISALQQPGALGTQATTGAAVVPRTVHHAMGLVGLLKQDYLWVDRFCINQDDAESKHSQSQTMADIYDGAYLTIVAAAGRDANHGLAGLKGITGSRNLMAHMEPLDYKKLTDPNRTIWNNRNFTYPEDVHAAFLGVAKQFLPSFPKGLWWGLPVQHLDTALLWQPMNGECLSRRRAKSVTLPSWSWMGWRGAVRFTWGISSIGDSGSQLDRIIPQCQWEQPGFSDLTEPINRSVCLLRLRISVTRTTSIIADYNDWGNTSRVSAVKMDIGHYGIIYWTEQGSAHWPGQPCELIALSSIAAYQDKPPLNSILDRFIADFDQFRSRGTPESEIAEEIYFVMAVKRENGIAYREGLGVMYKRDWDVLEAQVEDVVLG</sequence>
<evidence type="ECO:0000313" key="2">
    <source>
        <dbReference type="EMBL" id="KAK8037724.1"/>
    </source>
</evidence>
<dbReference type="EMBL" id="JAQQWI010000002">
    <property type="protein sequence ID" value="KAK8037724.1"/>
    <property type="molecule type" value="Genomic_DNA"/>
</dbReference>
<keyword evidence="3" id="KW-1185">Reference proteome</keyword>
<dbReference type="Proteomes" id="UP001396898">
    <property type="component" value="Unassembled WGS sequence"/>
</dbReference>
<feature type="domain" description="Heterokaryon incompatibility" evidence="1">
    <location>
        <begin position="105"/>
        <end position="221"/>
    </location>
</feature>
<name>A0ABR1STT0_9PEZI</name>
<proteinExistence type="predicted"/>
<reference evidence="2 3" key="1">
    <citation type="submission" date="2023-01" db="EMBL/GenBank/DDBJ databases">
        <title>Analysis of 21 Apiospora genomes using comparative genomics revels a genus with tremendous synthesis potential of carbohydrate active enzymes and secondary metabolites.</title>
        <authorList>
            <person name="Sorensen T."/>
        </authorList>
    </citation>
    <scope>NUCLEOTIDE SEQUENCE [LARGE SCALE GENOMIC DNA]</scope>
    <source>
        <strain evidence="2 3">CBS 20057</strain>
    </source>
</reference>
<comment type="caution">
    <text evidence="2">The sequence shown here is derived from an EMBL/GenBank/DDBJ whole genome shotgun (WGS) entry which is preliminary data.</text>
</comment>
<dbReference type="InterPro" id="IPR010730">
    <property type="entry name" value="HET"/>
</dbReference>
<protein>
    <recommendedName>
        <fullName evidence="1">Heterokaryon incompatibility domain-containing protein</fullName>
    </recommendedName>
</protein>
<dbReference type="Pfam" id="PF06985">
    <property type="entry name" value="HET"/>
    <property type="match status" value="1"/>
</dbReference>
<organism evidence="2 3">
    <name type="scientific">Apiospora marii</name>
    <dbReference type="NCBI Taxonomy" id="335849"/>
    <lineage>
        <taxon>Eukaryota</taxon>
        <taxon>Fungi</taxon>
        <taxon>Dikarya</taxon>
        <taxon>Ascomycota</taxon>
        <taxon>Pezizomycotina</taxon>
        <taxon>Sordariomycetes</taxon>
        <taxon>Xylariomycetidae</taxon>
        <taxon>Amphisphaeriales</taxon>
        <taxon>Apiosporaceae</taxon>
        <taxon>Apiospora</taxon>
    </lineage>
</organism>